<comment type="caution">
    <text evidence="1">The sequence shown here is derived from an EMBL/GenBank/DDBJ whole genome shotgun (WGS) entry which is preliminary data.</text>
</comment>
<gene>
    <name evidence="1" type="ORF">D9O36_02035</name>
</gene>
<proteinExistence type="predicted"/>
<keyword evidence="2" id="KW-1185">Reference proteome</keyword>
<dbReference type="RefSeq" id="WP_155598636.1">
    <property type="nucleotide sequence ID" value="NZ_RCNR01000003.1"/>
</dbReference>
<evidence type="ECO:0000313" key="2">
    <source>
        <dbReference type="Proteomes" id="UP000540519"/>
    </source>
</evidence>
<organism evidence="1 2">
    <name type="scientific">Zobellia amurskyensis</name>
    <dbReference type="NCBI Taxonomy" id="248905"/>
    <lineage>
        <taxon>Bacteria</taxon>
        <taxon>Pseudomonadati</taxon>
        <taxon>Bacteroidota</taxon>
        <taxon>Flavobacteriia</taxon>
        <taxon>Flavobacteriales</taxon>
        <taxon>Flavobacteriaceae</taxon>
        <taxon>Zobellia</taxon>
    </lineage>
</organism>
<dbReference type="Pfam" id="PF04134">
    <property type="entry name" value="DCC1-like"/>
    <property type="match status" value="1"/>
</dbReference>
<dbReference type="InterPro" id="IPR007263">
    <property type="entry name" value="DCC1-like"/>
</dbReference>
<reference evidence="1 2" key="1">
    <citation type="journal article" date="2019" name="Mar. Drugs">
        <title>Comparative Genomics and CAZyme Genome Repertoires of Marine Zobellia amurskyensis KMM 3526(T) and Zobellia laminariae KMM 3676(T).</title>
        <authorList>
            <person name="Chernysheva N."/>
            <person name="Bystritskaya E."/>
            <person name="Stenkova A."/>
            <person name="Golovkin I."/>
            <person name="Nedashkovskaya O."/>
            <person name="Isaeva M."/>
        </authorList>
    </citation>
    <scope>NUCLEOTIDE SEQUENCE [LARGE SCALE GENOMIC DNA]</scope>
    <source>
        <strain evidence="1 2">KMM 3526</strain>
    </source>
</reference>
<name>A0A7X3D0N0_9FLAO</name>
<sequence>MQMPTHSSYVPKLPLLIWDGKCGFCKYWVTRWQKITSDKVQYIPYQDIQEQIDEIPEQAFKQAVRMIETNGKIYSGAHAAYRTLYYSSRWSFLISWYEKSALFKAISDASYKFIAHYRPVLFKLTKTFFGKNP</sequence>
<accession>A0A7X3D0N0</accession>
<dbReference type="GO" id="GO:0015035">
    <property type="term" value="F:protein-disulfide reductase activity"/>
    <property type="evidence" value="ECO:0007669"/>
    <property type="project" value="InterPro"/>
</dbReference>
<dbReference type="EMBL" id="RCNR01000003">
    <property type="protein sequence ID" value="MUH34608.1"/>
    <property type="molecule type" value="Genomic_DNA"/>
</dbReference>
<dbReference type="OrthoDB" id="9785438at2"/>
<protein>
    <submittedName>
        <fullName evidence="1">DUF393 domain-containing protein</fullName>
    </submittedName>
</protein>
<evidence type="ECO:0000313" key="1">
    <source>
        <dbReference type="EMBL" id="MUH34608.1"/>
    </source>
</evidence>
<dbReference type="Proteomes" id="UP000540519">
    <property type="component" value="Unassembled WGS sequence"/>
</dbReference>
<dbReference type="AlphaFoldDB" id="A0A7X3D0N0"/>